<keyword evidence="4" id="KW-0539">Nucleus</keyword>
<feature type="region of interest" description="Disordered" evidence="5">
    <location>
        <begin position="461"/>
        <end position="513"/>
    </location>
</feature>
<comment type="subcellular location">
    <subcellularLocation>
        <location evidence="1">Nucleus</location>
    </subcellularLocation>
</comment>
<feature type="compositionally biased region" description="Polar residues" evidence="5">
    <location>
        <begin position="327"/>
        <end position="351"/>
    </location>
</feature>
<evidence type="ECO:0000256" key="4">
    <source>
        <dbReference type="ARBA" id="ARBA00023242"/>
    </source>
</evidence>
<name>A0ABR3ISF0_9AGAR</name>
<organism evidence="7 8">
    <name type="scientific">Hohenbuehelia grisea</name>
    <dbReference type="NCBI Taxonomy" id="104357"/>
    <lineage>
        <taxon>Eukaryota</taxon>
        <taxon>Fungi</taxon>
        <taxon>Dikarya</taxon>
        <taxon>Basidiomycota</taxon>
        <taxon>Agaricomycotina</taxon>
        <taxon>Agaricomycetes</taxon>
        <taxon>Agaricomycetidae</taxon>
        <taxon>Agaricales</taxon>
        <taxon>Pleurotineae</taxon>
        <taxon>Pleurotaceae</taxon>
        <taxon>Hohenbuehelia</taxon>
    </lineage>
</organism>
<dbReference type="InterPro" id="IPR039722">
    <property type="entry name" value="Upf3"/>
</dbReference>
<dbReference type="Pfam" id="PF03467">
    <property type="entry name" value="Smg4_UPF3"/>
    <property type="match status" value="1"/>
</dbReference>
<dbReference type="CDD" id="cd12455">
    <property type="entry name" value="RRM_like_Smg4_UPF3"/>
    <property type="match status" value="1"/>
</dbReference>
<evidence type="ECO:0000256" key="5">
    <source>
        <dbReference type="SAM" id="MobiDB-lite"/>
    </source>
</evidence>
<dbReference type="Gene3D" id="3.30.70.330">
    <property type="match status" value="1"/>
</dbReference>
<proteinExistence type="inferred from homology"/>
<feature type="region of interest" description="Disordered" evidence="5">
    <location>
        <begin position="1"/>
        <end position="38"/>
    </location>
</feature>
<accession>A0ABR3ISF0</accession>
<dbReference type="SUPFAM" id="SSF54928">
    <property type="entry name" value="RNA-binding domain, RBD"/>
    <property type="match status" value="1"/>
</dbReference>
<dbReference type="PANTHER" id="PTHR13112">
    <property type="entry name" value="UPF3 REGULATOR OF NONSENSE TRANSCRIPTS-LIKE PROTEIN"/>
    <property type="match status" value="1"/>
</dbReference>
<gene>
    <name evidence="7" type="ORF">HGRIS_012456</name>
</gene>
<feature type="compositionally biased region" description="Basic and acidic residues" evidence="5">
    <location>
        <begin position="379"/>
        <end position="393"/>
    </location>
</feature>
<feature type="compositionally biased region" description="Low complexity" evidence="5">
    <location>
        <begin position="239"/>
        <end position="261"/>
    </location>
</feature>
<evidence type="ECO:0000313" key="8">
    <source>
        <dbReference type="Proteomes" id="UP001556367"/>
    </source>
</evidence>
<feature type="region of interest" description="Disordered" evidence="5">
    <location>
        <begin position="369"/>
        <end position="448"/>
    </location>
</feature>
<evidence type="ECO:0000256" key="1">
    <source>
        <dbReference type="ARBA" id="ARBA00004123"/>
    </source>
</evidence>
<dbReference type="InterPro" id="IPR012677">
    <property type="entry name" value="Nucleotide-bd_a/b_plait_sf"/>
</dbReference>
<evidence type="ECO:0000256" key="3">
    <source>
        <dbReference type="ARBA" id="ARBA00023161"/>
    </source>
</evidence>
<evidence type="ECO:0000259" key="6">
    <source>
        <dbReference type="Pfam" id="PF03467"/>
    </source>
</evidence>
<feature type="region of interest" description="Disordered" evidence="5">
    <location>
        <begin position="327"/>
        <end position="355"/>
    </location>
</feature>
<feature type="compositionally biased region" description="Low complexity" evidence="5">
    <location>
        <begin position="276"/>
        <end position="295"/>
    </location>
</feature>
<comment type="caution">
    <text evidence="7">The sequence shown here is derived from an EMBL/GenBank/DDBJ whole genome shotgun (WGS) entry which is preliminary data.</text>
</comment>
<dbReference type="PANTHER" id="PTHR13112:SF0">
    <property type="entry name" value="FI21285P1"/>
    <property type="match status" value="1"/>
</dbReference>
<dbReference type="InterPro" id="IPR005120">
    <property type="entry name" value="UPF3_dom"/>
</dbReference>
<evidence type="ECO:0000313" key="7">
    <source>
        <dbReference type="EMBL" id="KAL0946194.1"/>
    </source>
</evidence>
<feature type="domain" description="UPF3" evidence="6">
    <location>
        <begin position="36"/>
        <end position="197"/>
    </location>
</feature>
<feature type="region of interest" description="Disordered" evidence="5">
    <location>
        <begin position="209"/>
        <end position="313"/>
    </location>
</feature>
<sequence length="513" mass="54511">MSTTAPPKGTPAKSKREAKREREKEKAGQHQSTPNERLKTIVRRLPPNLPEEIFWQSVATWVSDETAVWRTYYQGKLRKKLNKENVSSRAYIAFKNEEHLLAFSRSYDGHIFRDKAGVESQAVVEFAPYQKIPPEKRKVDARLGTIEKDEDYISFVDSLNAAKESQEPVTLETLVAASQPPPLPTTTPLLEALKAKQSADRDREAIIRNHAHYKDPSVHPGASKKDGKKRDRDRDSRDAGSSQKQTQAAAASGSAVEALQAIGKKAAKRNAPQKQPSGAASSSKTNSNAPAAATPKTPPKGPKGRKAAAATAPPAQIEIIKNIKSNVAAASTAPSEIAQSTDAPSQASVSSRRGRPVIGLASRHFEAALSGAGVAVSPAERRARRERDKERIDLAAPADATPSEADAGAKDKAPVRAARSPKRDRRRKEGEGAGSAESASGSGSKAEVKVPSILQRIDLAAQAGEGSSSPVAGMLPRLDTAAPPDVNTGSFPARGGRRGRGRGRGAPPARGGG</sequence>
<dbReference type="InterPro" id="IPR035979">
    <property type="entry name" value="RBD_domain_sf"/>
</dbReference>
<keyword evidence="3" id="KW-0866">Nonsense-mediated mRNA decay</keyword>
<feature type="compositionally biased region" description="Low complexity" evidence="5">
    <location>
        <begin position="434"/>
        <end position="445"/>
    </location>
</feature>
<feature type="compositionally biased region" description="Basic and acidic residues" evidence="5">
    <location>
        <begin position="209"/>
        <end position="238"/>
    </location>
</feature>
<comment type="similarity">
    <text evidence="2">Belongs to the RENT3 family.</text>
</comment>
<reference evidence="8" key="1">
    <citation type="submission" date="2024-06" db="EMBL/GenBank/DDBJ databases">
        <title>Multi-omics analyses provide insights into the biosynthesis of the anticancer antibiotic pleurotin in Hohenbuehelia grisea.</title>
        <authorList>
            <person name="Weaver J.A."/>
            <person name="Alberti F."/>
        </authorList>
    </citation>
    <scope>NUCLEOTIDE SEQUENCE [LARGE SCALE GENOMIC DNA]</scope>
    <source>
        <strain evidence="8">T-177</strain>
    </source>
</reference>
<dbReference type="EMBL" id="JASNQZ010000015">
    <property type="protein sequence ID" value="KAL0946194.1"/>
    <property type="molecule type" value="Genomic_DNA"/>
</dbReference>
<dbReference type="Proteomes" id="UP001556367">
    <property type="component" value="Unassembled WGS sequence"/>
</dbReference>
<keyword evidence="8" id="KW-1185">Reference proteome</keyword>
<feature type="compositionally biased region" description="Basic and acidic residues" evidence="5">
    <location>
        <begin position="14"/>
        <end position="28"/>
    </location>
</feature>
<evidence type="ECO:0000256" key="2">
    <source>
        <dbReference type="ARBA" id="ARBA00005991"/>
    </source>
</evidence>
<protein>
    <recommendedName>
        <fullName evidence="6">UPF3 domain-containing protein</fullName>
    </recommendedName>
</protein>